<dbReference type="EMBL" id="KN401426">
    <property type="protein sequence ID" value="KHG14374.1"/>
    <property type="molecule type" value="Genomic_DNA"/>
</dbReference>
<protein>
    <submittedName>
        <fullName evidence="1">Glutamate-1-semialdehyde 2,1-aminomutase</fullName>
    </submittedName>
</protein>
<reference evidence="2" key="1">
    <citation type="submission" date="2014-09" db="EMBL/GenBank/DDBJ databases">
        <authorList>
            <person name="Mudge J."/>
            <person name="Ramaraj T."/>
            <person name="Lindquist I.E."/>
            <person name="Bharti A.K."/>
            <person name="Sundararajan A."/>
            <person name="Cameron C.T."/>
            <person name="Woodward J.E."/>
            <person name="May G.D."/>
            <person name="Brubaker C."/>
            <person name="Broadhvest J."/>
            <person name="Wilkins T.A."/>
        </authorList>
    </citation>
    <scope>NUCLEOTIDE SEQUENCE</scope>
    <source>
        <strain evidence="2">cv. AKA8401</strain>
    </source>
</reference>
<evidence type="ECO:0000313" key="1">
    <source>
        <dbReference type="EMBL" id="KHG14374.1"/>
    </source>
</evidence>
<accession>A0A0B0NRF8</accession>
<organism evidence="1 2">
    <name type="scientific">Gossypium arboreum</name>
    <name type="common">Tree cotton</name>
    <name type="synonym">Gossypium nanking</name>
    <dbReference type="NCBI Taxonomy" id="29729"/>
    <lineage>
        <taxon>Eukaryota</taxon>
        <taxon>Viridiplantae</taxon>
        <taxon>Streptophyta</taxon>
        <taxon>Embryophyta</taxon>
        <taxon>Tracheophyta</taxon>
        <taxon>Spermatophyta</taxon>
        <taxon>Magnoliopsida</taxon>
        <taxon>eudicotyledons</taxon>
        <taxon>Gunneridae</taxon>
        <taxon>Pentapetalae</taxon>
        <taxon>rosids</taxon>
        <taxon>malvids</taxon>
        <taxon>Malvales</taxon>
        <taxon>Malvaceae</taxon>
        <taxon>Malvoideae</taxon>
        <taxon>Gossypium</taxon>
    </lineage>
</organism>
<proteinExistence type="predicted"/>
<keyword evidence="2" id="KW-1185">Reference proteome</keyword>
<name>A0A0B0NRF8_GOSAR</name>
<evidence type="ECO:0000313" key="2">
    <source>
        <dbReference type="Proteomes" id="UP000032142"/>
    </source>
</evidence>
<dbReference type="Proteomes" id="UP000032142">
    <property type="component" value="Unassembled WGS sequence"/>
</dbReference>
<sequence>MLHSRVSLGVPYELKLAYRRVVSHVAELVASLIFTRSGTQACLVAVWISQYQMDPDRAVADNVESNAPAFVQGTAPSDSRLATSNHDGEARQAFYQIMND</sequence>
<gene>
    <name evidence="1" type="ORF">F383_18427</name>
</gene>
<dbReference type="AlphaFoldDB" id="A0A0B0NRF8"/>